<keyword evidence="3" id="KW-1185">Reference proteome</keyword>
<evidence type="ECO:0000256" key="1">
    <source>
        <dbReference type="SAM" id="Phobius"/>
    </source>
</evidence>
<dbReference type="KEGG" id="fbe:FF125_20915"/>
<dbReference type="Pfam" id="PF13795">
    <property type="entry name" value="HupE_UreJ_2"/>
    <property type="match status" value="1"/>
</dbReference>
<feature type="transmembrane region" description="Helical" evidence="1">
    <location>
        <begin position="71"/>
        <end position="89"/>
    </location>
</feature>
<feature type="transmembrane region" description="Helical" evidence="1">
    <location>
        <begin position="171"/>
        <end position="188"/>
    </location>
</feature>
<dbReference type="OrthoDB" id="9808870at2"/>
<dbReference type="InterPro" id="IPR032809">
    <property type="entry name" value="Put_HupE_UreJ"/>
</dbReference>
<sequence>MEDFTLYLKLGLYHVLDWQAYDHILFLIALAVIYNFTNWKKVLWLITLFTIGHTITLSLAAYNIISINIEIVEFLIPVTIFITALVNIVTLKKSKQKSSNINLIFAFFFGLIHGLGFSNYFKMLMDDTESKLLPLLEFALGIEIAQVIIVLGILILGYIAQNFFRVSKRDWVLVLSSIVIGVVIPMLTERIFW</sequence>
<feature type="transmembrane region" description="Helical" evidence="1">
    <location>
        <begin position="101"/>
        <end position="118"/>
    </location>
</feature>
<organism evidence="2 3">
    <name type="scientific">Aureibaculum algae</name>
    <dbReference type="NCBI Taxonomy" id="2584122"/>
    <lineage>
        <taxon>Bacteria</taxon>
        <taxon>Pseudomonadati</taxon>
        <taxon>Bacteroidota</taxon>
        <taxon>Flavobacteriia</taxon>
        <taxon>Flavobacteriales</taxon>
        <taxon>Flavobacteriaceae</taxon>
        <taxon>Aureibaculum</taxon>
    </lineage>
</organism>
<reference evidence="2 3" key="1">
    <citation type="submission" date="2019-05" db="EMBL/GenBank/DDBJ databases">
        <title>Algicella ahnfeltiae gen. nov., sp. nov., a novel marine bacterium of the family Flavobacteriaceae isolated from a red alga.</title>
        <authorList>
            <person name="Nedashkovskaya O.I."/>
            <person name="Kukhlevskiy A.D."/>
            <person name="Kim S.-G."/>
            <person name="Zhukova N.V."/>
            <person name="Mikhailov V.V."/>
        </authorList>
    </citation>
    <scope>NUCLEOTIDE SEQUENCE [LARGE SCALE GENOMIC DNA]</scope>
    <source>
        <strain evidence="2 3">10Alg115</strain>
    </source>
</reference>
<keyword evidence="1" id="KW-0472">Membrane</keyword>
<feature type="transmembrane region" description="Helical" evidence="1">
    <location>
        <begin position="138"/>
        <end position="159"/>
    </location>
</feature>
<keyword evidence="1" id="KW-1133">Transmembrane helix</keyword>
<feature type="transmembrane region" description="Helical" evidence="1">
    <location>
        <begin position="43"/>
        <end position="65"/>
    </location>
</feature>
<proteinExistence type="predicted"/>
<dbReference type="Proteomes" id="UP000306229">
    <property type="component" value="Chromosome"/>
</dbReference>
<name>A0A5B7U1D5_9FLAO</name>
<feature type="transmembrane region" description="Helical" evidence="1">
    <location>
        <begin position="20"/>
        <end position="36"/>
    </location>
</feature>
<protein>
    <submittedName>
        <fullName evidence="2">HupE/UreJ family protein</fullName>
    </submittedName>
</protein>
<evidence type="ECO:0000313" key="3">
    <source>
        <dbReference type="Proteomes" id="UP000306229"/>
    </source>
</evidence>
<dbReference type="AlphaFoldDB" id="A0A5B7U1D5"/>
<accession>A0A5B7U1D5</accession>
<gene>
    <name evidence="2" type="ORF">FF125_20915</name>
</gene>
<dbReference type="RefSeq" id="WP_138952024.1">
    <property type="nucleotide sequence ID" value="NZ_CP040749.1"/>
</dbReference>
<evidence type="ECO:0000313" key="2">
    <source>
        <dbReference type="EMBL" id="QCX40782.1"/>
    </source>
</evidence>
<dbReference type="EMBL" id="CP040749">
    <property type="protein sequence ID" value="QCX40782.1"/>
    <property type="molecule type" value="Genomic_DNA"/>
</dbReference>
<keyword evidence="1" id="KW-0812">Transmembrane</keyword>